<dbReference type="GO" id="GO:0034605">
    <property type="term" value="P:cellular response to heat"/>
    <property type="evidence" value="ECO:0007669"/>
    <property type="project" value="TreeGrafter"/>
</dbReference>
<dbReference type="GO" id="GO:0016887">
    <property type="term" value="F:ATP hydrolysis activity"/>
    <property type="evidence" value="ECO:0007669"/>
    <property type="project" value="InterPro"/>
</dbReference>
<dbReference type="PANTHER" id="PTHR11638:SF18">
    <property type="entry name" value="HEAT SHOCK PROTEIN 104"/>
    <property type="match status" value="1"/>
</dbReference>
<dbReference type="InterPro" id="IPR004176">
    <property type="entry name" value="Clp_R_N"/>
</dbReference>
<comment type="caution">
    <text evidence="9">The sequence shown here is derived from an EMBL/GenBank/DDBJ whole genome shotgun (WGS) entry which is preliminary data.</text>
</comment>
<feature type="transmembrane region" description="Helical" evidence="7">
    <location>
        <begin position="60"/>
        <end position="81"/>
    </location>
</feature>
<dbReference type="InterPro" id="IPR041546">
    <property type="entry name" value="ClpA/ClpB_AAA_lid"/>
</dbReference>
<dbReference type="GO" id="GO:0005737">
    <property type="term" value="C:cytoplasm"/>
    <property type="evidence" value="ECO:0007669"/>
    <property type="project" value="TreeGrafter"/>
</dbReference>
<dbReference type="Gene3D" id="1.10.8.60">
    <property type="match status" value="2"/>
</dbReference>
<evidence type="ECO:0000256" key="2">
    <source>
        <dbReference type="ARBA" id="ARBA00022741"/>
    </source>
</evidence>
<dbReference type="PRINTS" id="PR00300">
    <property type="entry name" value="CLPPROTEASEA"/>
</dbReference>
<evidence type="ECO:0000256" key="1">
    <source>
        <dbReference type="ARBA" id="ARBA00022737"/>
    </source>
</evidence>
<dbReference type="InterPro" id="IPR003593">
    <property type="entry name" value="AAA+_ATPase"/>
</dbReference>
<reference evidence="10" key="1">
    <citation type="submission" date="2017-09" db="EMBL/GenBank/DDBJ databases">
        <title>Depth-based differentiation of microbial function through sediment-hosted aquifers and enrichment of novel symbionts in the deep terrestrial subsurface.</title>
        <authorList>
            <person name="Probst A.J."/>
            <person name="Ladd B."/>
            <person name="Jarett J.K."/>
            <person name="Geller-Mcgrath D.E."/>
            <person name="Sieber C.M.K."/>
            <person name="Emerson J.B."/>
            <person name="Anantharaman K."/>
            <person name="Thomas B.C."/>
            <person name="Malmstrom R."/>
            <person name="Stieglmeier M."/>
            <person name="Klingl A."/>
            <person name="Woyke T."/>
            <person name="Ryan C.M."/>
            <person name="Banfield J.F."/>
        </authorList>
    </citation>
    <scope>NUCLEOTIDE SEQUENCE [LARGE SCALE GENOMIC DNA]</scope>
</reference>
<dbReference type="Pfam" id="PF10431">
    <property type="entry name" value="ClpB_D2-small"/>
    <property type="match status" value="1"/>
</dbReference>
<name>A0A2M7DDU2_9BACT</name>
<feature type="coiled-coil region" evidence="6">
    <location>
        <begin position="293"/>
        <end position="320"/>
    </location>
</feature>
<evidence type="ECO:0000256" key="5">
    <source>
        <dbReference type="PROSITE-ProRule" id="PRU01251"/>
    </source>
</evidence>
<evidence type="ECO:0000256" key="6">
    <source>
        <dbReference type="SAM" id="Coils"/>
    </source>
</evidence>
<keyword evidence="7" id="KW-1133">Transmembrane helix</keyword>
<evidence type="ECO:0000256" key="7">
    <source>
        <dbReference type="SAM" id="Phobius"/>
    </source>
</evidence>
<dbReference type="SMART" id="SM00382">
    <property type="entry name" value="AAA"/>
    <property type="match status" value="2"/>
</dbReference>
<dbReference type="Proteomes" id="UP000229030">
    <property type="component" value="Unassembled WGS sequence"/>
</dbReference>
<dbReference type="SUPFAM" id="SSF52540">
    <property type="entry name" value="P-loop containing nucleoside triphosphate hydrolases"/>
    <property type="match status" value="2"/>
</dbReference>
<dbReference type="Gene3D" id="1.10.1780.10">
    <property type="entry name" value="Clp, N-terminal domain"/>
    <property type="match status" value="1"/>
</dbReference>
<dbReference type="Pfam" id="PF07724">
    <property type="entry name" value="AAA_2"/>
    <property type="match status" value="1"/>
</dbReference>
<dbReference type="PANTHER" id="PTHR11638">
    <property type="entry name" value="ATP-DEPENDENT CLP PROTEASE"/>
    <property type="match status" value="1"/>
</dbReference>
<evidence type="ECO:0000313" key="10">
    <source>
        <dbReference type="Proteomes" id="UP000229030"/>
    </source>
</evidence>
<dbReference type="InterPro" id="IPR003959">
    <property type="entry name" value="ATPase_AAA_core"/>
</dbReference>
<dbReference type="InterPro" id="IPR019489">
    <property type="entry name" value="Clp_ATPase_C"/>
</dbReference>
<dbReference type="Pfam" id="PF17871">
    <property type="entry name" value="AAA_lid_9"/>
    <property type="match status" value="1"/>
</dbReference>
<dbReference type="AlphaFoldDB" id="A0A2M7DDU2"/>
<feature type="transmembrane region" description="Helical" evidence="7">
    <location>
        <begin position="28"/>
        <end position="48"/>
    </location>
</feature>
<gene>
    <name evidence="9" type="ORF">COS21_02095</name>
</gene>
<dbReference type="InterPro" id="IPR027417">
    <property type="entry name" value="P-loop_NTPase"/>
</dbReference>
<evidence type="ECO:0000256" key="4">
    <source>
        <dbReference type="ARBA" id="ARBA00023186"/>
    </source>
</evidence>
<keyword evidence="7" id="KW-0812">Transmembrane</keyword>
<organism evidence="9 10">
    <name type="scientific">bacterium (Candidatus Gribaldobacteria) CG02_land_8_20_14_3_00_41_15</name>
    <dbReference type="NCBI Taxonomy" id="2014270"/>
    <lineage>
        <taxon>Bacteria</taxon>
        <taxon>Candidatus Gribaldobacteria</taxon>
    </lineage>
</organism>
<proteinExistence type="predicted"/>
<dbReference type="GO" id="GO:0005524">
    <property type="term" value="F:ATP binding"/>
    <property type="evidence" value="ECO:0007669"/>
    <property type="project" value="UniProtKB-KW"/>
</dbReference>
<dbReference type="Gene3D" id="3.40.50.300">
    <property type="entry name" value="P-loop containing nucleotide triphosphate hydrolases"/>
    <property type="match status" value="2"/>
</dbReference>
<keyword evidence="4" id="KW-0143">Chaperone</keyword>
<keyword evidence="6" id="KW-0175">Coiled coil</keyword>
<evidence type="ECO:0000313" key="9">
    <source>
        <dbReference type="EMBL" id="PIV47037.1"/>
    </source>
</evidence>
<dbReference type="Pfam" id="PF02861">
    <property type="entry name" value="Clp_N"/>
    <property type="match status" value="1"/>
</dbReference>
<dbReference type="InterPro" id="IPR050130">
    <property type="entry name" value="ClpA_ClpB"/>
</dbReference>
<accession>A0A2M7DDU2</accession>
<keyword evidence="2" id="KW-0547">Nucleotide-binding</keyword>
<protein>
    <recommendedName>
        <fullName evidence="8">Clp R domain-containing protein</fullName>
    </recommendedName>
</protein>
<dbReference type="EMBL" id="PETV01000062">
    <property type="protein sequence ID" value="PIV47037.1"/>
    <property type="molecule type" value="Genomic_DNA"/>
</dbReference>
<dbReference type="CDD" id="cd19499">
    <property type="entry name" value="RecA-like_ClpB_Hsp104-like"/>
    <property type="match status" value="1"/>
</dbReference>
<dbReference type="SMART" id="SM01086">
    <property type="entry name" value="ClpB_D2-small"/>
    <property type="match status" value="1"/>
</dbReference>
<keyword evidence="1 5" id="KW-0677">Repeat</keyword>
<keyword evidence="3" id="KW-0067">ATP-binding</keyword>
<evidence type="ECO:0000259" key="8">
    <source>
        <dbReference type="PROSITE" id="PS51903"/>
    </source>
</evidence>
<feature type="domain" description="Clp R" evidence="8">
    <location>
        <begin position="106"/>
        <end position="248"/>
    </location>
</feature>
<dbReference type="PROSITE" id="PS51903">
    <property type="entry name" value="CLP_R"/>
    <property type="match status" value="1"/>
</dbReference>
<sequence>MDFNLKNTAIYQAVRYSHNLVAQIAKPLTALLFLLTIICFGSVFSAAWQEKSLDHSWDRTLAGGILFLVLAIACSEISFFLNSRLKNPKLTMSLADYLAKPDTSDINVAGFFDFESAQIFARAFALAQKSGLTEPTTALLLYCLLSSRDSQIGFVAQRSGLDFSTLLLGLKQEMVNLKQALIKPAGDFEKVLPLAAKIAQTSGRNSISPGDLLVALAESDNIFQNFLTENDLRQSDLASLTAWQERWQKIDEFKKRFWEKENLLKKGSIGRDFASGYTIMLDRYVRDIRDRIKKAGEQEIVGHQKEIEQTERILEKSELNNVLLVGEPGAGRKAVVLAVAQKAFFGKTVAAVNYKRFLEFDLTTLVAGLGNQEQVEQSLEICFSEVATAGNIVLVINDFENFVQEQSKPGAVNITGILTRYLSFSSFQMIATASYAGLHRIIEKNASLLNLFDKVEVAEISPNETLIFLENNTLFFERKHKRAISYKALREVIKLSARYLGQIPFPDRAMRLLDEAMVFLSSHTKDKVLLPQHIQRIVSDKVQIPIGEAEAGEKQKLLNLEELMHQRLINQEEAVQDVSSALRRSRAEVNVKSGPIGSFLFLGPTGVGKTETAKALAAIYFGSEDRIIRLDMSEFQNVEDVKRFLGSDTEPGLLTTPVRDKPFSLVLLDELEKAHPNILNLFLQVLDEGWITDGLGRKVDFKNCIIITTSNAGAEMIRQIVAEGKPQDTLKKELQNHILQAGIFRPEFVNRFDSVVVFKPLSKQNLLDIAQLQLNKLAKSLADKGIKLDITKELKEKIVEMSYSPEFGAREMKRVLQDSVEDNLAKAMLSGQLKRGSKIVIDPVDLHLIIS</sequence>
<dbReference type="SUPFAM" id="SSF81923">
    <property type="entry name" value="Double Clp-N motif"/>
    <property type="match status" value="1"/>
</dbReference>
<evidence type="ECO:0000256" key="3">
    <source>
        <dbReference type="ARBA" id="ARBA00022840"/>
    </source>
</evidence>
<dbReference type="InterPro" id="IPR036628">
    <property type="entry name" value="Clp_N_dom_sf"/>
</dbReference>
<dbReference type="InterPro" id="IPR001270">
    <property type="entry name" value="ClpA/B"/>
</dbReference>
<keyword evidence="7" id="KW-0472">Membrane</keyword>